<dbReference type="Pfam" id="PF13801">
    <property type="entry name" value="Metal_resist"/>
    <property type="match status" value="1"/>
</dbReference>
<gene>
    <name evidence="3" type="ORF">E4Z66_11600</name>
</gene>
<protein>
    <submittedName>
        <fullName evidence="3">Periplasmic heavy metal sensor</fullName>
    </submittedName>
</protein>
<dbReference type="AlphaFoldDB" id="A0A4S4N927"/>
<evidence type="ECO:0000313" key="3">
    <source>
        <dbReference type="EMBL" id="THH35726.1"/>
    </source>
</evidence>
<comment type="caution">
    <text evidence="3">The sequence shown here is derived from an EMBL/GenBank/DDBJ whole genome shotgun (WGS) entry which is preliminary data.</text>
</comment>
<keyword evidence="4" id="KW-1185">Reference proteome</keyword>
<dbReference type="InterPro" id="IPR025961">
    <property type="entry name" value="Metal_resist"/>
</dbReference>
<accession>A0A4S4N927</accession>
<evidence type="ECO:0000256" key="2">
    <source>
        <dbReference type="SAM" id="Phobius"/>
    </source>
</evidence>
<evidence type="ECO:0000256" key="1">
    <source>
        <dbReference type="SAM" id="MobiDB-lite"/>
    </source>
</evidence>
<keyword evidence="2" id="KW-1133">Transmembrane helix</keyword>
<keyword evidence="2" id="KW-0812">Transmembrane</keyword>
<feature type="compositionally biased region" description="Basic residues" evidence="1">
    <location>
        <begin position="151"/>
        <end position="166"/>
    </location>
</feature>
<sequence>MADMAEKNANPRVPMWIKLLLVASLGMNLLVAGLAVGTAWRFSKDGPSGKPPPGLSLVAALEPSDRRAVLSKLREDRRADRSRTTADMRALLSALRAEDLDTQVLTDVLTSQAERGRLIQASIESAWLERVTAMTVQEREAYADRLESHLQRRKPDRKDGHKPKRD</sequence>
<keyword evidence="2" id="KW-0472">Membrane</keyword>
<dbReference type="OrthoDB" id="7667141at2"/>
<organism evidence="3 4">
    <name type="scientific">Aliishimia ponticola</name>
    <dbReference type="NCBI Taxonomy" id="2499833"/>
    <lineage>
        <taxon>Bacteria</taxon>
        <taxon>Pseudomonadati</taxon>
        <taxon>Pseudomonadota</taxon>
        <taxon>Alphaproteobacteria</taxon>
        <taxon>Rhodobacterales</taxon>
        <taxon>Paracoccaceae</taxon>
        <taxon>Aliishimia</taxon>
    </lineage>
</organism>
<reference evidence="3 4" key="1">
    <citation type="submission" date="2019-04" db="EMBL/GenBank/DDBJ databases">
        <title>Shimia ponticola sp. nov., isolated from seawater.</title>
        <authorList>
            <person name="Kim Y.-O."/>
            <person name="Yoon J.-H."/>
        </authorList>
    </citation>
    <scope>NUCLEOTIDE SEQUENCE [LARGE SCALE GENOMIC DNA]</scope>
    <source>
        <strain evidence="3 4">MYP11</strain>
    </source>
</reference>
<name>A0A4S4N927_9RHOB</name>
<proteinExistence type="predicted"/>
<evidence type="ECO:0000313" key="4">
    <source>
        <dbReference type="Proteomes" id="UP000306602"/>
    </source>
</evidence>
<feature type="region of interest" description="Disordered" evidence="1">
    <location>
        <begin position="145"/>
        <end position="166"/>
    </location>
</feature>
<dbReference type="Proteomes" id="UP000306602">
    <property type="component" value="Unassembled WGS sequence"/>
</dbReference>
<dbReference type="EMBL" id="SRKY01000003">
    <property type="protein sequence ID" value="THH35726.1"/>
    <property type="molecule type" value="Genomic_DNA"/>
</dbReference>
<feature type="transmembrane region" description="Helical" evidence="2">
    <location>
        <begin position="20"/>
        <end position="40"/>
    </location>
</feature>